<dbReference type="Proteomes" id="UP000286687">
    <property type="component" value="Unassembled WGS sequence"/>
</dbReference>
<comment type="caution">
    <text evidence="1">The sequence shown here is derived from an EMBL/GenBank/DDBJ whole genome shotgun (WGS) entry which is preliminary data.</text>
</comment>
<accession>A0A437SGD1</accession>
<dbReference type="RefSeq" id="WP_127813960.1">
    <property type="nucleotide sequence ID" value="NZ_LDER01000243.1"/>
</dbReference>
<proteinExistence type="predicted"/>
<evidence type="ECO:0000313" key="2">
    <source>
        <dbReference type="Proteomes" id="UP000286687"/>
    </source>
</evidence>
<protein>
    <submittedName>
        <fullName evidence="1">Uncharacterized protein</fullName>
    </submittedName>
</protein>
<organism evidence="1 2">
    <name type="scientific">Bacillus thuringiensis</name>
    <dbReference type="NCBI Taxonomy" id="1428"/>
    <lineage>
        <taxon>Bacteria</taxon>
        <taxon>Bacillati</taxon>
        <taxon>Bacillota</taxon>
        <taxon>Bacilli</taxon>
        <taxon>Bacillales</taxon>
        <taxon>Bacillaceae</taxon>
        <taxon>Bacillus</taxon>
        <taxon>Bacillus cereus group</taxon>
    </lineage>
</organism>
<gene>
    <name evidence="1" type="ORF">BM74_19240</name>
</gene>
<name>A0A437SGD1_BACTU</name>
<evidence type="ECO:0000313" key="1">
    <source>
        <dbReference type="EMBL" id="RVU62756.1"/>
    </source>
</evidence>
<dbReference type="AlphaFoldDB" id="A0A437SGD1"/>
<dbReference type="EMBL" id="LDER01000243">
    <property type="protein sequence ID" value="RVU62756.1"/>
    <property type="molecule type" value="Genomic_DNA"/>
</dbReference>
<reference evidence="1 2" key="1">
    <citation type="submission" date="2018-01" db="EMBL/GenBank/DDBJ databases">
        <title>Complete genome sequence of G25-42.</title>
        <authorList>
            <person name="Zheng Z."/>
            <person name="Sun M."/>
        </authorList>
    </citation>
    <scope>NUCLEOTIDE SEQUENCE [LARGE SCALE GENOMIC DNA]</scope>
    <source>
        <strain evidence="1 2">G25-42</strain>
    </source>
</reference>
<sequence>MVCEELLQALVQFQIQQRGQTSTLRLNPDYYRMILEQLAYPEWLIQKKIMKLEQTFLGVSVELTNEIKTFEIRE</sequence>